<protein>
    <submittedName>
        <fullName evidence="1">Uncharacterized protein</fullName>
    </submittedName>
</protein>
<gene>
    <name evidence="1" type="ORF">F2Q69_00005216</name>
</gene>
<dbReference type="EMBL" id="QGKX02001521">
    <property type="protein sequence ID" value="KAF3509598.1"/>
    <property type="molecule type" value="Genomic_DNA"/>
</dbReference>
<evidence type="ECO:0000313" key="1">
    <source>
        <dbReference type="EMBL" id="KAF3509598.1"/>
    </source>
</evidence>
<reference evidence="1" key="1">
    <citation type="submission" date="2019-12" db="EMBL/GenBank/DDBJ databases">
        <title>Genome sequencing and annotation of Brassica cretica.</title>
        <authorList>
            <person name="Studholme D.J."/>
            <person name="Sarris P."/>
        </authorList>
    </citation>
    <scope>NUCLEOTIDE SEQUENCE</scope>
    <source>
        <strain evidence="1">PFS-109/04</strain>
        <tissue evidence="1">Leaf</tissue>
    </source>
</reference>
<dbReference type="Proteomes" id="UP000712600">
    <property type="component" value="Unassembled WGS sequence"/>
</dbReference>
<sequence>MCKAKMSDLRYISLGCVSFLVAVEYGSIPLDVIFSTNCSVSLIRMNESHQRSPLLVPDRHIKASPELVECLLFREACAQFSRFPQYLLAPAKCFSPHFKEPVLIVTAKSSRVDDKRGEGEEPTNSRSLTDLIASAFSEVIYFFFYSALSQTVIETFLQTKASQNHAFQFSQEFLAREVKGASSCLACYFYGNPMSSGKVALAIPGCELAPISAYSPINGRICCRSPIGQEVNSSDGSLASSPYSSLHYSPNGGRRRANDLALYLAILFRRSSLNLKTNPQFASAVTKKTTSICCVTTHRARTFLARSSADQLVTTRPVGVLLKDEVLDSSNVKRTNNLPVDVEAFPPTVKS</sequence>
<accession>A0A8S9NXB2</accession>
<dbReference type="AlphaFoldDB" id="A0A8S9NXB2"/>
<comment type="caution">
    <text evidence="1">The sequence shown here is derived from an EMBL/GenBank/DDBJ whole genome shotgun (WGS) entry which is preliminary data.</text>
</comment>
<proteinExistence type="predicted"/>
<organism evidence="1 2">
    <name type="scientific">Brassica cretica</name>
    <name type="common">Mustard</name>
    <dbReference type="NCBI Taxonomy" id="69181"/>
    <lineage>
        <taxon>Eukaryota</taxon>
        <taxon>Viridiplantae</taxon>
        <taxon>Streptophyta</taxon>
        <taxon>Embryophyta</taxon>
        <taxon>Tracheophyta</taxon>
        <taxon>Spermatophyta</taxon>
        <taxon>Magnoliopsida</taxon>
        <taxon>eudicotyledons</taxon>
        <taxon>Gunneridae</taxon>
        <taxon>Pentapetalae</taxon>
        <taxon>rosids</taxon>
        <taxon>malvids</taxon>
        <taxon>Brassicales</taxon>
        <taxon>Brassicaceae</taxon>
        <taxon>Brassiceae</taxon>
        <taxon>Brassica</taxon>
    </lineage>
</organism>
<name>A0A8S9NXB2_BRACR</name>
<evidence type="ECO:0000313" key="2">
    <source>
        <dbReference type="Proteomes" id="UP000712600"/>
    </source>
</evidence>